<dbReference type="Proteomes" id="UP001516400">
    <property type="component" value="Unassembled WGS sequence"/>
</dbReference>
<dbReference type="AlphaFoldDB" id="A0ABD2MTG9"/>
<protein>
    <submittedName>
        <fullName evidence="1">Uncharacterized protein</fullName>
    </submittedName>
</protein>
<evidence type="ECO:0000313" key="1">
    <source>
        <dbReference type="EMBL" id="KAL3269745.1"/>
    </source>
</evidence>
<accession>A0ABD2MTG9</accession>
<dbReference type="EMBL" id="JABFTP020000021">
    <property type="protein sequence ID" value="KAL3269745.1"/>
    <property type="molecule type" value="Genomic_DNA"/>
</dbReference>
<name>A0ABD2MTG9_9CUCU</name>
<keyword evidence="2" id="KW-1185">Reference proteome</keyword>
<reference evidence="1 2" key="1">
    <citation type="journal article" date="2021" name="BMC Biol.">
        <title>Horizontally acquired antibacterial genes associated with adaptive radiation of ladybird beetles.</title>
        <authorList>
            <person name="Li H.S."/>
            <person name="Tang X.F."/>
            <person name="Huang Y.H."/>
            <person name="Xu Z.Y."/>
            <person name="Chen M.L."/>
            <person name="Du X.Y."/>
            <person name="Qiu B.Y."/>
            <person name="Chen P.T."/>
            <person name="Zhang W."/>
            <person name="Slipinski A."/>
            <person name="Escalona H.E."/>
            <person name="Waterhouse R.M."/>
            <person name="Zwick A."/>
            <person name="Pang H."/>
        </authorList>
    </citation>
    <scope>NUCLEOTIDE SEQUENCE [LARGE SCALE GENOMIC DNA]</scope>
    <source>
        <strain evidence="1">SYSU2018</strain>
    </source>
</reference>
<sequence length="113" mass="12856">MAALPQQVNVLDANFEEVCMKWFYVVNSDISDEGCEEDKFLESIHETNSEQKVSVNDAGRSFLWNLLKKNLLKGVSRVVTITDTIGSNGIRKEHPEMFVHLLTISSYVTVYRS</sequence>
<comment type="caution">
    <text evidence="1">The sequence shown here is derived from an EMBL/GenBank/DDBJ whole genome shotgun (WGS) entry which is preliminary data.</text>
</comment>
<organism evidence="1 2">
    <name type="scientific">Cryptolaemus montrouzieri</name>
    <dbReference type="NCBI Taxonomy" id="559131"/>
    <lineage>
        <taxon>Eukaryota</taxon>
        <taxon>Metazoa</taxon>
        <taxon>Ecdysozoa</taxon>
        <taxon>Arthropoda</taxon>
        <taxon>Hexapoda</taxon>
        <taxon>Insecta</taxon>
        <taxon>Pterygota</taxon>
        <taxon>Neoptera</taxon>
        <taxon>Endopterygota</taxon>
        <taxon>Coleoptera</taxon>
        <taxon>Polyphaga</taxon>
        <taxon>Cucujiformia</taxon>
        <taxon>Coccinelloidea</taxon>
        <taxon>Coccinellidae</taxon>
        <taxon>Scymninae</taxon>
        <taxon>Scymnini</taxon>
        <taxon>Cryptolaemus</taxon>
    </lineage>
</organism>
<proteinExistence type="predicted"/>
<gene>
    <name evidence="1" type="ORF">HHI36_008805</name>
</gene>
<evidence type="ECO:0000313" key="2">
    <source>
        <dbReference type="Proteomes" id="UP001516400"/>
    </source>
</evidence>